<evidence type="ECO:0008006" key="4">
    <source>
        <dbReference type="Google" id="ProtNLM"/>
    </source>
</evidence>
<dbReference type="Proteomes" id="UP000256686">
    <property type="component" value="Unassembled WGS sequence"/>
</dbReference>
<organism evidence="2 3">
    <name type="scientific">Chryseobacterium pennae</name>
    <dbReference type="NCBI Taxonomy" id="2258962"/>
    <lineage>
        <taxon>Bacteria</taxon>
        <taxon>Pseudomonadati</taxon>
        <taxon>Bacteroidota</taxon>
        <taxon>Flavobacteriia</taxon>
        <taxon>Flavobacteriales</taxon>
        <taxon>Weeksellaceae</taxon>
        <taxon>Chryseobacterium group</taxon>
        <taxon>Chryseobacterium</taxon>
    </lineage>
</organism>
<feature type="chain" id="PRO_5017727092" description="WG repeat-containing protein" evidence="1">
    <location>
        <begin position="18"/>
        <end position="493"/>
    </location>
</feature>
<sequence length="493" mass="57400">MKTIVCSIFFMLTSVMACTQEKTNKSLPDPSKMKNINSVPFLTRQKLFMYVDKTSLKPVINQKFKSASVFTSTGFAVVVNEKNEYAAIDENGKIVLGFSAEEINLNVINGLTFYKKDIEYEKKMPVWKWDWNIMGSGIKKEQTYHKIEIGVVESQQVLLSEDVPYLEDNYYLNFISVDETHVFWNGTLYEVKKNRLHKIENNIAELLENKRWLKGSDAEFSMYGLSQKKAIHSGLKGSETLSVQFEKEIITLNEVNKERYAPEVPKLLADNKTNDVYIFPQYEKVFPRKITKATSSQIEFIRKTSLVYSITNSPYFLLGVFNYDHDIWAYSWLYIDTEGNITDSIGSYDFKVLDRVGNLVWPDRKMILPDEFINKDWKFGKIKYYSGMDDCYLIAIEDEKQLRTIGLWNSREKIWEIKPQYYDISVLDTKKQIYALQKEQDGLYTLLDNKTKKSIGSKAYKSINSEGMVSIKNTLGETVYYYIDVYSGKEYKE</sequence>
<dbReference type="AlphaFoldDB" id="A0A3D9C4E0"/>
<comment type="caution">
    <text evidence="2">The sequence shown here is derived from an EMBL/GenBank/DDBJ whole genome shotgun (WGS) entry which is preliminary data.</text>
</comment>
<protein>
    <recommendedName>
        <fullName evidence="4">WG repeat-containing protein</fullName>
    </recommendedName>
</protein>
<dbReference type="PROSITE" id="PS51257">
    <property type="entry name" value="PROKAR_LIPOPROTEIN"/>
    <property type="match status" value="1"/>
</dbReference>
<keyword evidence="3" id="KW-1185">Reference proteome</keyword>
<dbReference type="EMBL" id="QNVT01000023">
    <property type="protein sequence ID" value="REC60609.1"/>
    <property type="molecule type" value="Genomic_DNA"/>
</dbReference>
<evidence type="ECO:0000313" key="2">
    <source>
        <dbReference type="EMBL" id="REC60609.1"/>
    </source>
</evidence>
<proteinExistence type="predicted"/>
<accession>A0A3D9C4E0</accession>
<keyword evidence="1" id="KW-0732">Signal</keyword>
<gene>
    <name evidence="2" type="ORF">DRF65_20330</name>
</gene>
<feature type="signal peptide" evidence="1">
    <location>
        <begin position="1"/>
        <end position="17"/>
    </location>
</feature>
<name>A0A3D9C4E0_9FLAO</name>
<evidence type="ECO:0000256" key="1">
    <source>
        <dbReference type="SAM" id="SignalP"/>
    </source>
</evidence>
<evidence type="ECO:0000313" key="3">
    <source>
        <dbReference type="Proteomes" id="UP000256686"/>
    </source>
</evidence>
<reference evidence="3" key="1">
    <citation type="submission" date="2018-06" db="EMBL/GenBank/DDBJ databases">
        <authorList>
            <person name="Lum Nde A."/>
            <person name="Hugo C."/>
        </authorList>
    </citation>
    <scope>NUCLEOTIDE SEQUENCE [LARGE SCALE GENOMIC DNA]</scope>
    <source>
        <strain evidence="3">1_F178</strain>
    </source>
</reference>